<organism evidence="11">
    <name type="scientific">marine sediment metagenome</name>
    <dbReference type="NCBI Taxonomy" id="412755"/>
    <lineage>
        <taxon>unclassified sequences</taxon>
        <taxon>metagenomes</taxon>
        <taxon>ecological metagenomes</taxon>
    </lineage>
</organism>
<evidence type="ECO:0000256" key="10">
    <source>
        <dbReference type="ARBA" id="ARBA00024535"/>
    </source>
</evidence>
<dbReference type="Gene3D" id="3.30.230.20">
    <property type="entry name" value="lpxc deacetylase, domain 1"/>
    <property type="match status" value="1"/>
</dbReference>
<dbReference type="PANTHER" id="PTHR33694:SF1">
    <property type="entry name" value="UDP-3-O-ACYL-N-ACETYLGLUCOSAMINE DEACETYLASE 1, MITOCHONDRIAL-RELATED"/>
    <property type="match status" value="1"/>
</dbReference>
<dbReference type="NCBIfam" id="TIGR00325">
    <property type="entry name" value="lpxC"/>
    <property type="match status" value="1"/>
</dbReference>
<comment type="caution">
    <text evidence="11">The sequence shown here is derived from an EMBL/GenBank/DDBJ whole genome shotgun (WGS) entry which is preliminary data.</text>
</comment>
<accession>A0A0F9DX21</accession>
<keyword evidence="7" id="KW-0378">Hydrolase</keyword>
<dbReference type="EC" id="3.5.1.108" evidence="3"/>
<dbReference type="Gene3D" id="3.30.1700.10">
    <property type="entry name" value="lpxc deacetylase, domain 2"/>
    <property type="match status" value="1"/>
</dbReference>
<evidence type="ECO:0000256" key="8">
    <source>
        <dbReference type="ARBA" id="ARBA00022833"/>
    </source>
</evidence>
<keyword evidence="6" id="KW-0479">Metal-binding</keyword>
<dbReference type="GO" id="GO:0009245">
    <property type="term" value="P:lipid A biosynthetic process"/>
    <property type="evidence" value="ECO:0007669"/>
    <property type="project" value="UniProtKB-KW"/>
</dbReference>
<evidence type="ECO:0000256" key="7">
    <source>
        <dbReference type="ARBA" id="ARBA00022801"/>
    </source>
</evidence>
<dbReference type="Pfam" id="PF03331">
    <property type="entry name" value="LpxC"/>
    <property type="match status" value="1"/>
</dbReference>
<evidence type="ECO:0000256" key="9">
    <source>
        <dbReference type="ARBA" id="ARBA00023098"/>
    </source>
</evidence>
<dbReference type="InterPro" id="IPR004463">
    <property type="entry name" value="UDP-acyl_GlcNac_deAcase"/>
</dbReference>
<keyword evidence="4" id="KW-0444">Lipid biosynthesis</keyword>
<dbReference type="PANTHER" id="PTHR33694">
    <property type="entry name" value="UDP-3-O-ACYL-N-ACETYLGLUCOSAMINE DEACETYLASE 1, MITOCHONDRIAL-RELATED"/>
    <property type="match status" value="1"/>
</dbReference>
<dbReference type="InterPro" id="IPR015870">
    <property type="entry name" value="UDP-acyl_N-AcGlcN_deAcase_N"/>
</dbReference>
<dbReference type="HAMAP" id="MF_00388">
    <property type="entry name" value="LpxC"/>
    <property type="match status" value="1"/>
</dbReference>
<evidence type="ECO:0000256" key="1">
    <source>
        <dbReference type="ARBA" id="ARBA00001947"/>
    </source>
</evidence>
<evidence type="ECO:0000256" key="5">
    <source>
        <dbReference type="ARBA" id="ARBA00022556"/>
    </source>
</evidence>
<evidence type="ECO:0000256" key="4">
    <source>
        <dbReference type="ARBA" id="ARBA00022516"/>
    </source>
</evidence>
<evidence type="ECO:0000256" key="3">
    <source>
        <dbReference type="ARBA" id="ARBA00012745"/>
    </source>
</evidence>
<keyword evidence="9" id="KW-0443">Lipid metabolism</keyword>
<reference evidence="11" key="1">
    <citation type="journal article" date="2015" name="Nature">
        <title>Complex archaea that bridge the gap between prokaryotes and eukaryotes.</title>
        <authorList>
            <person name="Spang A."/>
            <person name="Saw J.H."/>
            <person name="Jorgensen S.L."/>
            <person name="Zaremba-Niedzwiedzka K."/>
            <person name="Martijn J."/>
            <person name="Lind A.E."/>
            <person name="van Eijk R."/>
            <person name="Schleper C."/>
            <person name="Guy L."/>
            <person name="Ettema T.J."/>
        </authorList>
    </citation>
    <scope>NUCLEOTIDE SEQUENCE</scope>
</reference>
<sequence length="294" mass="32346">MYDMRLQRTIKKELAFSGVGLHTGREVNMRLKPAPRDSGIVFMRTDKGVNINASVTEVSDTAFATTLGNGKGKIRTVEHLLAATSGLGIDNLHVEIDGPEVPILDGSAVGFVRALKDCGLARQASNRPYLRITKPVVFREGQIEIAVMPYEGRRISYQIDFDHSMLGRQQMDIEVDETTFATEIAPARTFGFLKDVEYLQSMGLAKGGSLDNAILLDDKGVVNSTGLRFEDEFIRHKVLDFIGDTSLAGFPIYGHFIVSRSGHSTNVKFLKHLLSSPDCWELVTEVSQTLPASA</sequence>
<dbReference type="AlphaFoldDB" id="A0A0F9DX21"/>
<comment type="cofactor">
    <cofactor evidence="1">
        <name>Zn(2+)</name>
        <dbReference type="ChEBI" id="CHEBI:29105"/>
    </cofactor>
</comment>
<gene>
    <name evidence="11" type="ORF">LCGC14_2496080</name>
</gene>
<name>A0A0F9DX21_9ZZZZ</name>
<protein>
    <recommendedName>
        <fullName evidence="3">UDP-3-O-acyl-N-acetylglucosamine deacetylase</fullName>
        <ecNumber evidence="3">3.5.1.108</ecNumber>
    </recommendedName>
</protein>
<dbReference type="InterPro" id="IPR020568">
    <property type="entry name" value="Ribosomal_Su5_D2-typ_SF"/>
</dbReference>
<dbReference type="GO" id="GO:0016020">
    <property type="term" value="C:membrane"/>
    <property type="evidence" value="ECO:0007669"/>
    <property type="project" value="GOC"/>
</dbReference>
<proteinExistence type="inferred from homology"/>
<dbReference type="GO" id="GO:0103117">
    <property type="term" value="F:UDP-3-O-acyl-N-acetylglucosamine deacetylase activity"/>
    <property type="evidence" value="ECO:0007669"/>
    <property type="project" value="UniProtKB-EC"/>
</dbReference>
<comment type="pathway">
    <text evidence="2">Glycolipid biosynthesis; lipid IV(A) biosynthesis; lipid IV(A) from (3R)-3-hydroxytetradecanoyl-[acyl-carrier-protein] and UDP-N-acetyl-alpha-D-glucosamine: step 2/6.</text>
</comment>
<keyword evidence="5" id="KW-0441">Lipid A biosynthesis</keyword>
<dbReference type="SUPFAM" id="SSF54211">
    <property type="entry name" value="Ribosomal protein S5 domain 2-like"/>
    <property type="match status" value="2"/>
</dbReference>
<dbReference type="EMBL" id="LAZR01039681">
    <property type="protein sequence ID" value="KKL16388.1"/>
    <property type="molecule type" value="Genomic_DNA"/>
</dbReference>
<dbReference type="InterPro" id="IPR011334">
    <property type="entry name" value="UDP-acyl_GlcNac_deAcase_C"/>
</dbReference>
<evidence type="ECO:0000313" key="11">
    <source>
        <dbReference type="EMBL" id="KKL16388.1"/>
    </source>
</evidence>
<dbReference type="UniPathway" id="UPA00359">
    <property type="reaction ID" value="UER00478"/>
</dbReference>
<dbReference type="GO" id="GO:0046872">
    <property type="term" value="F:metal ion binding"/>
    <property type="evidence" value="ECO:0007669"/>
    <property type="project" value="UniProtKB-KW"/>
</dbReference>
<evidence type="ECO:0000256" key="2">
    <source>
        <dbReference type="ARBA" id="ARBA00005002"/>
    </source>
</evidence>
<comment type="catalytic activity">
    <reaction evidence="10">
        <text>a UDP-3-O-[(3R)-3-hydroxyacyl]-N-acetyl-alpha-D-glucosamine + H2O = a UDP-3-O-[(3R)-3-hydroxyacyl]-alpha-D-glucosamine + acetate</text>
        <dbReference type="Rhea" id="RHEA:67816"/>
        <dbReference type="ChEBI" id="CHEBI:15377"/>
        <dbReference type="ChEBI" id="CHEBI:30089"/>
        <dbReference type="ChEBI" id="CHEBI:137740"/>
        <dbReference type="ChEBI" id="CHEBI:173225"/>
        <dbReference type="EC" id="3.5.1.108"/>
    </reaction>
</comment>
<evidence type="ECO:0000256" key="6">
    <source>
        <dbReference type="ARBA" id="ARBA00022723"/>
    </source>
</evidence>
<keyword evidence="8" id="KW-0862">Zinc</keyword>